<name>A0A0U9HR52_9BACT</name>
<sequence length="307" mass="35143">MPEIVKNRSEILFLYDVKDANPNGDPVDENKPRIDEETGVNIVTDVRLKRTIRDYLHDYKGQEIFIREIRKEDGNLKTKEERLNDFPDASIIERCIDIRLFGSTTAVENKTITLTGPVQFKYGRSLHKVDLTYVKGTTVMPSATGKQQGTFTERYILPYSLIVFYGVVNENAAKTQNIPLTNEDVDLMIEGMWNGTKNLISGSKFGQMPRLLMQIVYKEGQNFHIGELDKLISLKKSEKSEIPDEAIRDISEVKIDITELLNTLDKYKERIEKIRIKVDDRVKFLKNGGEIDLKSALSGFTVEELSF</sequence>
<evidence type="ECO:0000313" key="2">
    <source>
        <dbReference type="EMBL" id="GAQ95518.1"/>
    </source>
</evidence>
<dbReference type="Proteomes" id="UP000054976">
    <property type="component" value="Unassembled WGS sequence"/>
</dbReference>
<reference evidence="3" key="1">
    <citation type="submission" date="2016-01" db="EMBL/GenBank/DDBJ databases">
        <title>Draft genome sequence of Thermodesulfovibrio aggregans strain TGE-P1.</title>
        <authorList>
            <person name="Sekiguchi Y."/>
            <person name="Ohashi A."/>
            <person name="Matsuura N."/>
            <person name="Tourlousse M.D."/>
        </authorList>
    </citation>
    <scope>NUCLEOTIDE SEQUENCE [LARGE SCALE GENOMIC DNA]</scope>
    <source>
        <strain evidence="3">TGE-P1</strain>
    </source>
</reference>
<dbReference type="GO" id="GO:0043571">
    <property type="term" value="P:maintenance of CRISPR repeat elements"/>
    <property type="evidence" value="ECO:0007669"/>
    <property type="project" value="InterPro"/>
</dbReference>
<feature type="coiled-coil region" evidence="1">
    <location>
        <begin position="250"/>
        <end position="277"/>
    </location>
</feature>
<dbReference type="STRING" id="86166.TAGGR_2413"/>
<dbReference type="OrthoDB" id="9776792at2"/>
<accession>A0A0U9HR52</accession>
<dbReference type="NCBIfam" id="TIGR01595">
    <property type="entry name" value="cas_CT1132"/>
    <property type="match status" value="1"/>
</dbReference>
<comment type="caution">
    <text evidence="2">The sequence shown here is derived from an EMBL/GenBank/DDBJ whole genome shotgun (WGS) entry which is preliminary data.</text>
</comment>
<protein>
    <submittedName>
        <fullName evidence="2">CRISPR-associated protein Csh2</fullName>
    </submittedName>
</protein>
<dbReference type="NCBIfam" id="TIGR02590">
    <property type="entry name" value="cas_Csh2"/>
    <property type="match status" value="1"/>
</dbReference>
<dbReference type="EMBL" id="BCNO01000002">
    <property type="protein sequence ID" value="GAQ95518.1"/>
    <property type="molecule type" value="Genomic_DNA"/>
</dbReference>
<dbReference type="Pfam" id="PF05107">
    <property type="entry name" value="Cas_Cas7"/>
    <property type="match status" value="1"/>
</dbReference>
<evidence type="ECO:0000313" key="3">
    <source>
        <dbReference type="Proteomes" id="UP000054976"/>
    </source>
</evidence>
<dbReference type="InterPro" id="IPR013419">
    <property type="entry name" value="CRISPR-assoc_prot_Cas7/Csh2"/>
</dbReference>
<evidence type="ECO:0000256" key="1">
    <source>
        <dbReference type="SAM" id="Coils"/>
    </source>
</evidence>
<gene>
    <name evidence="2" type="ORF">TAGGR_2413</name>
</gene>
<dbReference type="RefSeq" id="WP_059176948.1">
    <property type="nucleotide sequence ID" value="NZ_BCNO01000002.1"/>
</dbReference>
<keyword evidence="1" id="KW-0175">Coiled coil</keyword>
<keyword evidence="3" id="KW-1185">Reference proteome</keyword>
<proteinExistence type="predicted"/>
<dbReference type="AlphaFoldDB" id="A0A0U9HR52"/>
<dbReference type="InterPro" id="IPR006482">
    <property type="entry name" value="Cas7_Csh2/Csh2"/>
</dbReference>
<organism evidence="2 3">
    <name type="scientific">Thermodesulfovibrio aggregans</name>
    <dbReference type="NCBI Taxonomy" id="86166"/>
    <lineage>
        <taxon>Bacteria</taxon>
        <taxon>Pseudomonadati</taxon>
        <taxon>Nitrospirota</taxon>
        <taxon>Thermodesulfovibrionia</taxon>
        <taxon>Thermodesulfovibrionales</taxon>
        <taxon>Thermodesulfovibrionaceae</taxon>
        <taxon>Thermodesulfovibrio</taxon>
    </lineage>
</organism>